<feature type="region of interest" description="Disordered" evidence="1">
    <location>
        <begin position="506"/>
        <end position="541"/>
    </location>
</feature>
<accession>A0A9D3SNG0</accession>
<feature type="region of interest" description="Disordered" evidence="1">
    <location>
        <begin position="918"/>
        <end position="942"/>
    </location>
</feature>
<dbReference type="Proteomes" id="UP000824219">
    <property type="component" value="Linkage Group LG06"/>
</dbReference>
<feature type="compositionally biased region" description="Basic residues" evidence="1">
    <location>
        <begin position="199"/>
        <end position="216"/>
    </location>
</feature>
<evidence type="ECO:0000259" key="2">
    <source>
        <dbReference type="Pfam" id="PF15262"/>
    </source>
</evidence>
<feature type="region of interest" description="Disordered" evidence="1">
    <location>
        <begin position="1033"/>
        <end position="1063"/>
    </location>
</feature>
<feature type="domain" description="DUF4592" evidence="2">
    <location>
        <begin position="126"/>
        <end position="213"/>
    </location>
</feature>
<dbReference type="EMBL" id="JAHKSW010000006">
    <property type="protein sequence ID" value="KAG7331281.1"/>
    <property type="molecule type" value="Genomic_DNA"/>
</dbReference>
<feature type="compositionally biased region" description="Polar residues" evidence="1">
    <location>
        <begin position="525"/>
        <end position="541"/>
    </location>
</feature>
<name>A0A9D3SNG0_9TELE</name>
<feature type="compositionally biased region" description="Basic and acidic residues" evidence="1">
    <location>
        <begin position="1"/>
        <end position="22"/>
    </location>
</feature>
<sequence length="1081" mass="119477">MSRENKRKATWDQKGRNNENLRGKKILKLTPFEKMKKKGNIGVMKQSKSASDITQGTLDRKDDFRCFQSRLGSRSSSHDSIFLSKLRQSDPEPPWVLSQENVHGKIQALQMKLQMQKLHLGPPPRVLPVKQSEDHQHPTEVLALSKNLPHELKSSSQGVFPHPVSPPQPPFYSSAPSPGIDFSTLPQFIPCLDNSAARHRMSVKPRNQRASTKSRRMSTSDRSRPRSESMIILERPLIEHKEEDGIDVTKEMTRVRSYSSQIIRPGKGLITPPTKSPCPASPLKLLVGSDVDSHPCSMSQCKGNYEPAESKTADVGTKQILKSAEEMVVKCPSSAGPTGHKGSEDHKETLYSSKLKGVEGSVMSTVSSAYSLCLISLGTEQSQPETDKELNTVTTHVKGNALNRNKVQDTLQESYFKGQPLKPLSLHRNTSPLDSKSVGKNAHQISVMPLSSEKGCLQESTTQQRSLSFSVSSDKSHERQRTASFTGQMEQTGGNQELVFPFIKPSSNLKMQDPDKNAQVKPTGKDSSQTRAISTPADSTQPRDLTITVSVGQERRDSPSNKTRDMAIEDRVEDVHRNIGLKLNKDSKEQKEESSASEVKLHTTYLSEFTDKQHITEVGSAPRLPKSTTSKAVDQNDSKVGPVRETVLRSPQLYNTKLFITAESPEFSSKRPQSARRDQERPGLNRFADLPASAHLPGSTIDITMSTPATFMEKSPLQTSAKESKEAFTELSWMTMAREKTRSLQQLFTSTLNDLAGLQTATRPAASPLTQISSQPSTGPIKPKHQVPSAQPTVSPPESHLPPVHAFGRATQPPTLKSSISLAQQSIDQSGGVEFSLKQTLSQTNQIQPTYLSGRPGQMSTNSATKSVQSTGIYMPSTQIMHPTPQQLSEMSIPHAHPIQQTLSQNVSKPQTSLCLSLSPKLTPHQPTHQSPSPLSQHRSLGENVSSLPLGQVDWTSMSQGKSPTESRAQYAVGTQALLAKQWHHQKPDAVKVVDQNSTPDSQTYQALDEFLTISRRSKFTELAVSPRPMRLDREVKWQKKSLPPPSPPSSRLQSNSDSRQPFWMELAKRKSMAWSDKTMD</sequence>
<protein>
    <recommendedName>
        <fullName evidence="2">DUF4592 domain-containing protein</fullName>
    </recommendedName>
</protein>
<feature type="compositionally biased region" description="Polar residues" evidence="1">
    <location>
        <begin position="458"/>
        <end position="473"/>
    </location>
</feature>
<feature type="region of interest" description="Disordered" evidence="1">
    <location>
        <begin position="664"/>
        <end position="701"/>
    </location>
</feature>
<gene>
    <name evidence="3" type="ORF">KOW79_005250</name>
</gene>
<evidence type="ECO:0000313" key="4">
    <source>
        <dbReference type="Proteomes" id="UP000824219"/>
    </source>
</evidence>
<proteinExistence type="predicted"/>
<feature type="region of interest" description="Disordered" evidence="1">
    <location>
        <begin position="763"/>
        <end position="800"/>
    </location>
</feature>
<reference evidence="3 4" key="1">
    <citation type="submission" date="2021-06" db="EMBL/GenBank/DDBJ databases">
        <title>Chromosome-level genome assembly of the red-tail catfish (Hemibagrus wyckioides).</title>
        <authorList>
            <person name="Shao F."/>
        </authorList>
    </citation>
    <scope>NUCLEOTIDE SEQUENCE [LARGE SCALE GENOMIC DNA]</scope>
    <source>
        <strain evidence="3">EC202008001</strain>
        <tissue evidence="3">Blood</tissue>
    </source>
</reference>
<feature type="region of interest" description="Disordered" evidence="1">
    <location>
        <begin position="450"/>
        <end position="486"/>
    </location>
</feature>
<feature type="compositionally biased region" description="Polar residues" evidence="1">
    <location>
        <begin position="626"/>
        <end position="635"/>
    </location>
</feature>
<dbReference type="InterPro" id="IPR028030">
    <property type="entry name" value="DUF4592"/>
</dbReference>
<dbReference type="Pfam" id="PF15262">
    <property type="entry name" value="DUF4592"/>
    <property type="match status" value="1"/>
</dbReference>
<keyword evidence="4" id="KW-1185">Reference proteome</keyword>
<feature type="region of interest" description="Disordered" evidence="1">
    <location>
        <begin position="617"/>
        <end position="639"/>
    </location>
</feature>
<feature type="region of interest" description="Disordered" evidence="1">
    <location>
        <begin position="1"/>
        <end position="23"/>
    </location>
</feature>
<feature type="compositionally biased region" description="Low complexity" evidence="1">
    <location>
        <begin position="1050"/>
        <end position="1061"/>
    </location>
</feature>
<dbReference type="AlphaFoldDB" id="A0A9D3SNG0"/>
<dbReference type="PANTHER" id="PTHR47743:SF1">
    <property type="entry name" value="CRACD-LIKE PROTEIN"/>
    <property type="match status" value="1"/>
</dbReference>
<dbReference type="OrthoDB" id="9944945at2759"/>
<feature type="compositionally biased region" description="Polar residues" evidence="1">
    <location>
        <begin position="925"/>
        <end position="942"/>
    </location>
</feature>
<evidence type="ECO:0000256" key="1">
    <source>
        <dbReference type="SAM" id="MobiDB-lite"/>
    </source>
</evidence>
<feature type="region of interest" description="Disordered" evidence="1">
    <location>
        <begin position="199"/>
        <end position="228"/>
    </location>
</feature>
<dbReference type="InterPro" id="IPR026713">
    <property type="entry name" value="CRACD-like"/>
</dbReference>
<evidence type="ECO:0000313" key="3">
    <source>
        <dbReference type="EMBL" id="KAG7331281.1"/>
    </source>
</evidence>
<organism evidence="3 4">
    <name type="scientific">Hemibagrus wyckioides</name>
    <dbReference type="NCBI Taxonomy" id="337641"/>
    <lineage>
        <taxon>Eukaryota</taxon>
        <taxon>Metazoa</taxon>
        <taxon>Chordata</taxon>
        <taxon>Craniata</taxon>
        <taxon>Vertebrata</taxon>
        <taxon>Euteleostomi</taxon>
        <taxon>Actinopterygii</taxon>
        <taxon>Neopterygii</taxon>
        <taxon>Teleostei</taxon>
        <taxon>Ostariophysi</taxon>
        <taxon>Siluriformes</taxon>
        <taxon>Bagridae</taxon>
        <taxon>Hemibagrus</taxon>
    </lineage>
</organism>
<comment type="caution">
    <text evidence="3">The sequence shown here is derived from an EMBL/GenBank/DDBJ whole genome shotgun (WGS) entry which is preliminary data.</text>
</comment>
<feature type="compositionally biased region" description="Polar residues" evidence="1">
    <location>
        <begin position="768"/>
        <end position="778"/>
    </location>
</feature>
<feature type="compositionally biased region" description="Basic and acidic residues" evidence="1">
    <location>
        <begin position="218"/>
        <end position="227"/>
    </location>
</feature>
<dbReference type="PANTHER" id="PTHR47743">
    <property type="entry name" value="KIAA1210 / KIAA1211 FAMILY MEMBER"/>
    <property type="match status" value="1"/>
</dbReference>